<keyword evidence="3" id="KW-1185">Reference proteome</keyword>
<dbReference type="PANTHER" id="PTHR22916">
    <property type="entry name" value="GLYCOSYLTRANSFERASE"/>
    <property type="match status" value="1"/>
</dbReference>
<dbReference type="PANTHER" id="PTHR22916:SF3">
    <property type="entry name" value="UDP-GLCNAC:BETAGAL BETA-1,3-N-ACETYLGLUCOSAMINYLTRANSFERASE-LIKE PROTEIN 1"/>
    <property type="match status" value="1"/>
</dbReference>
<dbReference type="InterPro" id="IPR001173">
    <property type="entry name" value="Glyco_trans_2-like"/>
</dbReference>
<dbReference type="AlphaFoldDB" id="A0A2U2X217"/>
<organism evidence="2 3">
    <name type="scientific">Algibacter marinivivus</name>
    <dbReference type="NCBI Taxonomy" id="2100723"/>
    <lineage>
        <taxon>Bacteria</taxon>
        <taxon>Pseudomonadati</taxon>
        <taxon>Bacteroidota</taxon>
        <taxon>Flavobacteriia</taxon>
        <taxon>Flavobacteriales</taxon>
        <taxon>Flavobacteriaceae</taxon>
        <taxon>Algibacter</taxon>
    </lineage>
</organism>
<dbReference type="SUPFAM" id="SSF53448">
    <property type="entry name" value="Nucleotide-diphospho-sugar transferases"/>
    <property type="match status" value="1"/>
</dbReference>
<reference evidence="2 3" key="1">
    <citation type="submission" date="2018-05" db="EMBL/GenBank/DDBJ databases">
        <title>Algibacter marinivivus sp. nov., isolated from sample around a algae.</title>
        <authorList>
            <person name="Zhong X."/>
        </authorList>
    </citation>
    <scope>NUCLEOTIDE SEQUENCE [LARGE SCALE GENOMIC DNA]</scope>
    <source>
        <strain evidence="2 3">ZY111</strain>
    </source>
</reference>
<evidence type="ECO:0000259" key="1">
    <source>
        <dbReference type="Pfam" id="PF00535"/>
    </source>
</evidence>
<name>A0A2U2X217_9FLAO</name>
<dbReference type="Pfam" id="PF00535">
    <property type="entry name" value="Glycos_transf_2"/>
    <property type="match status" value="1"/>
</dbReference>
<comment type="caution">
    <text evidence="2">The sequence shown here is derived from an EMBL/GenBank/DDBJ whole genome shotgun (WGS) entry which is preliminary data.</text>
</comment>
<accession>A0A2U2X217</accession>
<reference evidence="3" key="2">
    <citation type="submission" date="2018-05" db="EMBL/GenBank/DDBJ databases">
        <title>Algibacter marinivivus sp. nov., isolated from sample around a algae.</title>
        <authorList>
            <person name="Lu D."/>
        </authorList>
    </citation>
    <scope>NUCLEOTIDE SEQUENCE [LARGE SCALE GENOMIC DNA]</scope>
    <source>
        <strain evidence="3">ZY111</strain>
    </source>
</reference>
<dbReference type="EMBL" id="QFRI01000004">
    <property type="protein sequence ID" value="PWH81810.1"/>
    <property type="molecule type" value="Genomic_DNA"/>
</dbReference>
<feature type="domain" description="Glycosyltransferase 2-like" evidence="1">
    <location>
        <begin position="5"/>
        <end position="147"/>
    </location>
</feature>
<sequence length="311" mass="35979">MAFFSVVIPLYNKELFIEQTISSLLKQSFTDFDVIIVNDGSTDSSLEKLKPLVDKRFKIINQKNKGASYTRNLGINESTGNYIALLDADDYWYPNHLSELKKLIEIFPNAGMFCNNYQVYYSDNVVRSAKLNFDYGNDCLIVNDFFKASITNSVAWTSAVAFKKNVFSLVGGFNTKLKTAQDLDLWIKMALKYDIAFNPTITMSYKFHVENSLSKSNYNEIRYEFINNFSNEEKKHPSLKLYLDVNRFAVALRCKLNDEKKLFKKLKSEIDLNNLNFKQKLLLNSPKIIVKILKYIHRILVKNGLYFSANI</sequence>
<reference evidence="3" key="3">
    <citation type="submission" date="2018-05" db="EMBL/GenBank/DDBJ databases">
        <authorList>
            <person name="Lu D."/>
        </authorList>
    </citation>
    <scope>NUCLEOTIDE SEQUENCE [LARGE SCALE GENOMIC DNA]</scope>
    <source>
        <strain evidence="3">ZY111</strain>
    </source>
</reference>
<dbReference type="GO" id="GO:0016758">
    <property type="term" value="F:hexosyltransferase activity"/>
    <property type="evidence" value="ECO:0007669"/>
    <property type="project" value="UniProtKB-ARBA"/>
</dbReference>
<dbReference type="OrthoDB" id="6307329at2"/>
<evidence type="ECO:0000313" key="3">
    <source>
        <dbReference type="Proteomes" id="UP000245375"/>
    </source>
</evidence>
<dbReference type="RefSeq" id="WP_109353731.1">
    <property type="nucleotide sequence ID" value="NZ_QFRI01000004.1"/>
</dbReference>
<keyword evidence="2" id="KW-0808">Transferase</keyword>
<evidence type="ECO:0000313" key="2">
    <source>
        <dbReference type="EMBL" id="PWH81810.1"/>
    </source>
</evidence>
<dbReference type="Gene3D" id="3.90.550.10">
    <property type="entry name" value="Spore Coat Polysaccharide Biosynthesis Protein SpsA, Chain A"/>
    <property type="match status" value="1"/>
</dbReference>
<dbReference type="Proteomes" id="UP000245375">
    <property type="component" value="Unassembled WGS sequence"/>
</dbReference>
<dbReference type="InterPro" id="IPR029044">
    <property type="entry name" value="Nucleotide-diphossugar_trans"/>
</dbReference>
<gene>
    <name evidence="2" type="ORF">DIS18_14130</name>
</gene>
<protein>
    <submittedName>
        <fullName evidence="2">Glycosyltransferase family 2 protein</fullName>
    </submittedName>
</protein>
<proteinExistence type="predicted"/>